<protein>
    <recommendedName>
        <fullName evidence="5">Transmembrane protein</fullName>
    </recommendedName>
</protein>
<feature type="region of interest" description="Disordered" evidence="1">
    <location>
        <begin position="124"/>
        <end position="148"/>
    </location>
</feature>
<keyword evidence="2" id="KW-0812">Transmembrane</keyword>
<keyword evidence="4" id="KW-1185">Reference proteome</keyword>
<accession>A0ABR2QST7</accession>
<evidence type="ECO:0000313" key="3">
    <source>
        <dbReference type="EMBL" id="KAK9003719.1"/>
    </source>
</evidence>
<dbReference type="Proteomes" id="UP001396334">
    <property type="component" value="Unassembled WGS sequence"/>
</dbReference>
<reference evidence="3 4" key="1">
    <citation type="journal article" date="2024" name="G3 (Bethesda)">
        <title>Genome assembly of Hibiscus sabdariffa L. provides insights into metabolisms of medicinal natural products.</title>
        <authorList>
            <person name="Kim T."/>
        </authorList>
    </citation>
    <scope>NUCLEOTIDE SEQUENCE [LARGE SCALE GENOMIC DNA]</scope>
    <source>
        <strain evidence="3">TK-2024</strain>
        <tissue evidence="3">Old leaves</tissue>
    </source>
</reference>
<evidence type="ECO:0000256" key="2">
    <source>
        <dbReference type="SAM" id="Phobius"/>
    </source>
</evidence>
<feature type="transmembrane region" description="Helical" evidence="2">
    <location>
        <begin position="85"/>
        <end position="108"/>
    </location>
</feature>
<evidence type="ECO:0008006" key="5">
    <source>
        <dbReference type="Google" id="ProtNLM"/>
    </source>
</evidence>
<evidence type="ECO:0000313" key="4">
    <source>
        <dbReference type="Proteomes" id="UP001396334"/>
    </source>
</evidence>
<name>A0ABR2QST7_9ROSI</name>
<keyword evidence="2" id="KW-0472">Membrane</keyword>
<comment type="caution">
    <text evidence="3">The sequence shown here is derived from an EMBL/GenBank/DDBJ whole genome shotgun (WGS) entry which is preliminary data.</text>
</comment>
<sequence>MGCDGVSLYLYGVLWPAIGVGLDLTSLARLWLEYCMLFWELRLRFVQHRIALLPDAPNVVVSIGVVCLLPCTIGHDGVVSHACSIARLTTAVHVHWLAFGVGFGLTIWSKRSASRPRGCVSLVEDDADASVPDPTATPSSPSEGLPTEVTFADAPRPASNSVAAFLAPANRLVSSAPTSSVQATTVTKDIPHDPMVHTDNSDMVEEAIEDASLDPENSETATARLASEDVPYDPMVHNDTSDMMEEALEISSD</sequence>
<feature type="transmembrane region" description="Helical" evidence="2">
    <location>
        <begin position="6"/>
        <end position="32"/>
    </location>
</feature>
<proteinExistence type="predicted"/>
<evidence type="ECO:0000256" key="1">
    <source>
        <dbReference type="SAM" id="MobiDB-lite"/>
    </source>
</evidence>
<dbReference type="EMBL" id="JBBPBN010000033">
    <property type="protein sequence ID" value="KAK9003719.1"/>
    <property type="molecule type" value="Genomic_DNA"/>
</dbReference>
<keyword evidence="2" id="KW-1133">Transmembrane helix</keyword>
<organism evidence="3 4">
    <name type="scientific">Hibiscus sabdariffa</name>
    <name type="common">roselle</name>
    <dbReference type="NCBI Taxonomy" id="183260"/>
    <lineage>
        <taxon>Eukaryota</taxon>
        <taxon>Viridiplantae</taxon>
        <taxon>Streptophyta</taxon>
        <taxon>Embryophyta</taxon>
        <taxon>Tracheophyta</taxon>
        <taxon>Spermatophyta</taxon>
        <taxon>Magnoliopsida</taxon>
        <taxon>eudicotyledons</taxon>
        <taxon>Gunneridae</taxon>
        <taxon>Pentapetalae</taxon>
        <taxon>rosids</taxon>
        <taxon>malvids</taxon>
        <taxon>Malvales</taxon>
        <taxon>Malvaceae</taxon>
        <taxon>Malvoideae</taxon>
        <taxon>Hibiscus</taxon>
    </lineage>
</organism>
<gene>
    <name evidence="3" type="ORF">V6N11_084351</name>
</gene>
<feature type="transmembrane region" description="Helical" evidence="2">
    <location>
        <begin position="52"/>
        <end position="73"/>
    </location>
</feature>